<sequence>MFGLTSSAGVFGSVANMLVDIYHKAAFEFIRKWVDDFLVIRLPHQSWTEAEFIALTVYCSVPRSLEKLWLFASIQRYISFNWNLDLKCVSLPEDKLRKVQDMISCWLLLGASFTAKEAASLHGKLVHVACIFPLICPFLRSIAAFAASFRSLRAHLRPSAAVLADLPWIHLLLLHLPNSVPITDPVPLDIG</sequence>
<evidence type="ECO:0008006" key="3">
    <source>
        <dbReference type="Google" id="ProtNLM"/>
    </source>
</evidence>
<proteinExistence type="predicted"/>
<dbReference type="Proteomes" id="UP000054485">
    <property type="component" value="Unassembled WGS sequence"/>
</dbReference>
<dbReference type="PANTHER" id="PTHR33050:SF7">
    <property type="entry name" value="RIBONUCLEASE H"/>
    <property type="match status" value="1"/>
</dbReference>
<dbReference type="PANTHER" id="PTHR33050">
    <property type="entry name" value="REVERSE TRANSCRIPTASE DOMAIN-CONTAINING PROTEIN"/>
    <property type="match status" value="1"/>
</dbReference>
<evidence type="ECO:0000313" key="1">
    <source>
        <dbReference type="EMBL" id="KIK32029.1"/>
    </source>
</evidence>
<keyword evidence="2" id="KW-1185">Reference proteome</keyword>
<dbReference type="InParanoid" id="A0A0D0A1M8"/>
<accession>A0A0D0A1M8</accession>
<reference evidence="2" key="2">
    <citation type="submission" date="2015-01" db="EMBL/GenBank/DDBJ databases">
        <title>Evolutionary Origins and Diversification of the Mycorrhizal Mutualists.</title>
        <authorList>
            <consortium name="DOE Joint Genome Institute"/>
            <consortium name="Mycorrhizal Genomics Consortium"/>
            <person name="Kohler A."/>
            <person name="Kuo A."/>
            <person name="Nagy L.G."/>
            <person name="Floudas D."/>
            <person name="Copeland A."/>
            <person name="Barry K.W."/>
            <person name="Cichocki N."/>
            <person name="Veneault-Fourrey C."/>
            <person name="LaButti K."/>
            <person name="Lindquist E.A."/>
            <person name="Lipzen A."/>
            <person name="Lundell T."/>
            <person name="Morin E."/>
            <person name="Murat C."/>
            <person name="Riley R."/>
            <person name="Ohm R."/>
            <person name="Sun H."/>
            <person name="Tunlid A."/>
            <person name="Henrissat B."/>
            <person name="Grigoriev I.V."/>
            <person name="Hibbett D.S."/>
            <person name="Martin F."/>
        </authorList>
    </citation>
    <scope>NUCLEOTIDE SEQUENCE [LARGE SCALE GENOMIC DNA]</scope>
    <source>
        <strain evidence="2">UH-Slu-Lm8-n1</strain>
    </source>
</reference>
<dbReference type="AlphaFoldDB" id="A0A0D0A1M8"/>
<organism evidence="1 2">
    <name type="scientific">Suillus luteus UH-Slu-Lm8-n1</name>
    <dbReference type="NCBI Taxonomy" id="930992"/>
    <lineage>
        <taxon>Eukaryota</taxon>
        <taxon>Fungi</taxon>
        <taxon>Dikarya</taxon>
        <taxon>Basidiomycota</taxon>
        <taxon>Agaricomycotina</taxon>
        <taxon>Agaricomycetes</taxon>
        <taxon>Agaricomycetidae</taxon>
        <taxon>Boletales</taxon>
        <taxon>Suillineae</taxon>
        <taxon>Suillaceae</taxon>
        <taxon>Suillus</taxon>
    </lineage>
</organism>
<name>A0A0D0A1M8_9AGAM</name>
<protein>
    <recommendedName>
        <fullName evidence="3">Reverse transcriptase domain-containing protein</fullName>
    </recommendedName>
</protein>
<dbReference type="STRING" id="930992.A0A0D0A1M8"/>
<reference evidence="1 2" key="1">
    <citation type="submission" date="2014-04" db="EMBL/GenBank/DDBJ databases">
        <authorList>
            <consortium name="DOE Joint Genome Institute"/>
            <person name="Kuo A."/>
            <person name="Ruytinx J."/>
            <person name="Rineau F."/>
            <person name="Colpaert J."/>
            <person name="Kohler A."/>
            <person name="Nagy L.G."/>
            <person name="Floudas D."/>
            <person name="Copeland A."/>
            <person name="Barry K.W."/>
            <person name="Cichocki N."/>
            <person name="Veneault-Fourrey C."/>
            <person name="LaButti K."/>
            <person name="Lindquist E.A."/>
            <person name="Lipzen A."/>
            <person name="Lundell T."/>
            <person name="Morin E."/>
            <person name="Murat C."/>
            <person name="Sun H."/>
            <person name="Tunlid A."/>
            <person name="Henrissat B."/>
            <person name="Grigoriev I.V."/>
            <person name="Hibbett D.S."/>
            <person name="Martin F."/>
            <person name="Nordberg H.P."/>
            <person name="Cantor M.N."/>
            <person name="Hua S.X."/>
        </authorList>
    </citation>
    <scope>NUCLEOTIDE SEQUENCE [LARGE SCALE GENOMIC DNA]</scope>
    <source>
        <strain evidence="1 2">UH-Slu-Lm8-n1</strain>
    </source>
</reference>
<evidence type="ECO:0000313" key="2">
    <source>
        <dbReference type="Proteomes" id="UP000054485"/>
    </source>
</evidence>
<dbReference type="EMBL" id="KN836455">
    <property type="protein sequence ID" value="KIK32029.1"/>
    <property type="molecule type" value="Genomic_DNA"/>
</dbReference>
<dbReference type="OrthoDB" id="2688370at2759"/>
<dbReference type="InterPro" id="IPR052055">
    <property type="entry name" value="Hepadnavirus_pol/RT"/>
</dbReference>
<dbReference type="HOGENOM" id="CLU_1422282_0_0_1"/>
<gene>
    <name evidence="1" type="ORF">CY34DRAFT_19349</name>
</gene>